<evidence type="ECO:0000259" key="1">
    <source>
        <dbReference type="Pfam" id="PF00534"/>
    </source>
</evidence>
<evidence type="ECO:0000313" key="3">
    <source>
        <dbReference type="Proteomes" id="UP000256838"/>
    </source>
</evidence>
<proteinExistence type="predicted"/>
<dbReference type="GO" id="GO:0016757">
    <property type="term" value="F:glycosyltransferase activity"/>
    <property type="evidence" value="ECO:0007669"/>
    <property type="project" value="InterPro"/>
</dbReference>
<dbReference type="Proteomes" id="UP000256838">
    <property type="component" value="Unassembled WGS sequence"/>
</dbReference>
<keyword evidence="2" id="KW-0808">Transferase</keyword>
<dbReference type="InterPro" id="IPR001296">
    <property type="entry name" value="Glyco_trans_1"/>
</dbReference>
<feature type="domain" description="Glycosyl transferase family 1" evidence="1">
    <location>
        <begin position="217"/>
        <end position="367"/>
    </location>
</feature>
<sequence length="399" mass="44324">MKPRALVIEPDFSGHRWRYVQWAVEALVEAGYECIISTDSNSRAHPLLESYEAGPSPVDVVYYDKSGLRASAFLSALACVKADFAFYAAFEWMYRETTRSRQVDLVVVPFGDYILNAIGFLGSPFGASRWMCIVMRQTFHHRDMGVNVPPRPFVDYVKKQLFFLALRRGNLSTVLTIDPTLAAWCENLRVTGRQPTVRYLADPFPEMGRVGSREARGRLGLRDERTILVYGAITDRKGIKELLSACKVRETHPLVVIAGEQSDDVRAFLSSLDSRSRDGVVVFDHFISPEMEVDLFCACDAVWVGYKGHYGMSGVLVQAYRCGKTVLASAFGLIGWFVKHDRLGPVLEDLSIPTINAAIDEVLACAGERGRVPVAESDGGQLLAAHTVSNFKNTLRSAL</sequence>
<comment type="caution">
    <text evidence="2">The sequence shown here is derived from an EMBL/GenBank/DDBJ whole genome shotgun (WGS) entry which is preliminary data.</text>
</comment>
<dbReference type="AlphaFoldDB" id="A0A3D8K3Z4"/>
<accession>A0A3D8K3Z4</accession>
<evidence type="ECO:0000313" key="2">
    <source>
        <dbReference type="EMBL" id="RDU99595.1"/>
    </source>
</evidence>
<dbReference type="Pfam" id="PF00534">
    <property type="entry name" value="Glycos_transf_1"/>
    <property type="match status" value="1"/>
</dbReference>
<keyword evidence="3" id="KW-1185">Reference proteome</keyword>
<dbReference type="EMBL" id="QRGA01000004">
    <property type="protein sequence ID" value="RDU99595.1"/>
    <property type="molecule type" value="Genomic_DNA"/>
</dbReference>
<dbReference type="OrthoDB" id="9065392at2"/>
<protein>
    <submittedName>
        <fullName evidence="2">Glycosyltransferase family 1 protein</fullName>
    </submittedName>
</protein>
<dbReference type="Gene3D" id="3.40.50.2000">
    <property type="entry name" value="Glycogen Phosphorylase B"/>
    <property type="match status" value="1"/>
</dbReference>
<organism evidence="2 3">
    <name type="scientific">Trinickia dinghuensis</name>
    <dbReference type="NCBI Taxonomy" id="2291023"/>
    <lineage>
        <taxon>Bacteria</taxon>
        <taxon>Pseudomonadati</taxon>
        <taxon>Pseudomonadota</taxon>
        <taxon>Betaproteobacteria</taxon>
        <taxon>Burkholderiales</taxon>
        <taxon>Burkholderiaceae</taxon>
        <taxon>Trinickia</taxon>
    </lineage>
</organism>
<dbReference type="RefSeq" id="WP_115533043.1">
    <property type="nucleotide sequence ID" value="NZ_QRGA01000004.1"/>
</dbReference>
<dbReference type="SUPFAM" id="SSF53756">
    <property type="entry name" value="UDP-Glycosyltransferase/glycogen phosphorylase"/>
    <property type="match status" value="1"/>
</dbReference>
<gene>
    <name evidence="2" type="ORF">DWV00_08130</name>
</gene>
<reference evidence="2 3" key="1">
    <citation type="submission" date="2018-08" db="EMBL/GenBank/DDBJ databases">
        <title>Paraburkholderia sp. DHOM06 isolated from forest soil.</title>
        <authorList>
            <person name="Gao Z.-H."/>
            <person name="Qiu L.-H."/>
        </authorList>
    </citation>
    <scope>NUCLEOTIDE SEQUENCE [LARGE SCALE GENOMIC DNA]</scope>
    <source>
        <strain evidence="2 3">DHOM06</strain>
    </source>
</reference>
<name>A0A3D8K3Z4_9BURK</name>